<accession>A0A370NNS4</accession>
<dbReference type="EMBL" id="QKWJ01000045">
    <property type="protein sequence ID" value="RDK07265.1"/>
    <property type="molecule type" value="Genomic_DNA"/>
</dbReference>
<evidence type="ECO:0000313" key="2">
    <source>
        <dbReference type="EMBL" id="RDK07265.1"/>
    </source>
</evidence>
<protein>
    <submittedName>
        <fullName evidence="2">Plasmid pRiA4b ORF-3 family protein</fullName>
    </submittedName>
</protein>
<evidence type="ECO:0000313" key="3">
    <source>
        <dbReference type="Proteomes" id="UP000255165"/>
    </source>
</evidence>
<comment type="caution">
    <text evidence="2">The sequence shown here is derived from an EMBL/GenBank/DDBJ whole genome shotgun (WGS) entry which is preliminary data.</text>
</comment>
<keyword evidence="3" id="KW-1185">Reference proteome</keyword>
<evidence type="ECO:0000259" key="1">
    <source>
        <dbReference type="Pfam" id="PF07929"/>
    </source>
</evidence>
<gene>
    <name evidence="2" type="ORF">DN412_27190</name>
</gene>
<feature type="domain" description="Plasmid pRiA4b Orf3-like" evidence="1">
    <location>
        <begin position="11"/>
        <end position="67"/>
    </location>
</feature>
<organism evidence="2 3">
    <name type="scientific">Cupriavidus lacunae</name>
    <dbReference type="NCBI Taxonomy" id="2666307"/>
    <lineage>
        <taxon>Bacteria</taxon>
        <taxon>Pseudomonadati</taxon>
        <taxon>Pseudomonadota</taxon>
        <taxon>Betaproteobacteria</taxon>
        <taxon>Burkholderiales</taxon>
        <taxon>Burkholderiaceae</taxon>
        <taxon>Cupriavidus</taxon>
    </lineage>
</organism>
<dbReference type="Proteomes" id="UP000255165">
    <property type="component" value="Unassembled WGS sequence"/>
</dbReference>
<dbReference type="SUPFAM" id="SSF159941">
    <property type="entry name" value="MM3350-like"/>
    <property type="match status" value="1"/>
</dbReference>
<dbReference type="Gene3D" id="3.10.290.30">
    <property type="entry name" value="MM3350-like"/>
    <property type="match status" value="1"/>
</dbReference>
<name>A0A370NNS4_9BURK</name>
<dbReference type="PANTHER" id="PTHR41878:SF1">
    <property type="entry name" value="TNPR PROTEIN"/>
    <property type="match status" value="1"/>
</dbReference>
<dbReference type="InterPro" id="IPR024047">
    <property type="entry name" value="MM3350-like_sf"/>
</dbReference>
<sequence>MASDPGPATPVLQLRIALRGLSPPVWRRVLVPEHLTLGQLHHVIQVVMGWDDEHLLAFSIRGRRYGEGHGGGGGQSRQLVLRVTRRPLQLRRGGADTR</sequence>
<dbReference type="RefSeq" id="WP_115214419.1">
    <property type="nucleotide sequence ID" value="NZ_QKWJ01000045.1"/>
</dbReference>
<dbReference type="PANTHER" id="PTHR41878">
    <property type="entry name" value="LEXA REPRESSOR-RELATED"/>
    <property type="match status" value="1"/>
</dbReference>
<dbReference type="Pfam" id="PF07929">
    <property type="entry name" value="PRiA4_ORF3"/>
    <property type="match status" value="1"/>
</dbReference>
<dbReference type="AlphaFoldDB" id="A0A370NNS4"/>
<reference evidence="3" key="1">
    <citation type="submission" date="2018-06" db="EMBL/GenBank/DDBJ databases">
        <authorList>
            <person name="Feng T."/>
            <person name="Jeon C.O."/>
        </authorList>
    </citation>
    <scope>NUCLEOTIDE SEQUENCE [LARGE SCALE GENOMIC DNA]</scope>
    <source>
        <strain evidence="3">S23</strain>
    </source>
</reference>
<dbReference type="InterPro" id="IPR012912">
    <property type="entry name" value="Plasmid_pRiA4b_Orf3-like"/>
</dbReference>
<proteinExistence type="predicted"/>